<evidence type="ECO:0000256" key="5">
    <source>
        <dbReference type="ARBA" id="ARBA00032061"/>
    </source>
</evidence>
<evidence type="ECO:0000256" key="2">
    <source>
        <dbReference type="ARBA" id="ARBA00012614"/>
    </source>
</evidence>
<dbReference type="GO" id="GO:0006488">
    <property type="term" value="P:dolichol-linked oligosaccharide biosynthetic process"/>
    <property type="evidence" value="ECO:0007669"/>
    <property type="project" value="TreeGrafter"/>
</dbReference>
<dbReference type="InterPro" id="IPR052474">
    <property type="entry name" value="UDP-GlcNAc_transferase"/>
</dbReference>
<accession>A0A3M6X0T1</accession>
<comment type="subcellular location">
    <subcellularLocation>
        <location evidence="7">Endoplasmic reticulum</location>
    </subcellularLocation>
</comment>
<evidence type="ECO:0000256" key="3">
    <source>
        <dbReference type="ARBA" id="ARBA00017468"/>
    </source>
</evidence>
<dbReference type="EC" id="2.4.1.141" evidence="2 7"/>
<reference evidence="9 10" key="1">
    <citation type="journal article" date="2018" name="BMC Genomics">
        <title>Genomic evidence for intraspecific hybridization in a clonal and extremely halotolerant yeast.</title>
        <authorList>
            <person name="Gostincar C."/>
            <person name="Stajich J.E."/>
            <person name="Zupancic J."/>
            <person name="Zalar P."/>
            <person name="Gunde-Cimerman N."/>
        </authorList>
    </citation>
    <scope>NUCLEOTIDE SEQUENCE [LARGE SCALE GENOMIC DNA]</scope>
    <source>
        <strain evidence="9 10">EXF-6656</strain>
    </source>
</reference>
<comment type="catalytic activity">
    <reaction evidence="6">
        <text>an N-acetyl-alpha-D-glucosaminyl-diphospho-di-trans,poly-cis-dolichol + UDP-N-acetyl-alpha-D-glucosamine = an N,N'-diacetylchitobiosyl-diphospho-di-trans,poly-cis-dolichol + UDP + H(+)</text>
        <dbReference type="Rhea" id="RHEA:23380"/>
        <dbReference type="Rhea" id="RHEA-COMP:19507"/>
        <dbReference type="Rhea" id="RHEA-COMP:19510"/>
        <dbReference type="ChEBI" id="CHEBI:15378"/>
        <dbReference type="ChEBI" id="CHEBI:57269"/>
        <dbReference type="ChEBI" id="CHEBI:57705"/>
        <dbReference type="ChEBI" id="CHEBI:58223"/>
        <dbReference type="ChEBI" id="CHEBI:58427"/>
        <dbReference type="EC" id="2.4.1.141"/>
    </reaction>
</comment>
<comment type="caution">
    <text evidence="9">The sequence shown here is derived from an EMBL/GenBank/DDBJ whole genome shotgun (WGS) entry which is preliminary data.</text>
</comment>
<organism evidence="9 10">
    <name type="scientific">Hortaea werneckii</name>
    <name type="common">Black yeast</name>
    <name type="synonym">Cladosporium werneckii</name>
    <dbReference type="NCBI Taxonomy" id="91943"/>
    <lineage>
        <taxon>Eukaryota</taxon>
        <taxon>Fungi</taxon>
        <taxon>Dikarya</taxon>
        <taxon>Ascomycota</taxon>
        <taxon>Pezizomycotina</taxon>
        <taxon>Dothideomycetes</taxon>
        <taxon>Dothideomycetidae</taxon>
        <taxon>Mycosphaerellales</taxon>
        <taxon>Teratosphaeriaceae</taxon>
        <taxon>Hortaea</taxon>
    </lineage>
</organism>
<evidence type="ECO:0000259" key="8">
    <source>
        <dbReference type="Pfam" id="PF04101"/>
    </source>
</evidence>
<evidence type="ECO:0000256" key="4">
    <source>
        <dbReference type="ARBA" id="ARBA00024804"/>
    </source>
</evidence>
<dbReference type="PANTHER" id="PTHR47043:SF1">
    <property type="entry name" value="UDP-N-ACETYLGLUCOSAMINE TRANSFERASE SUBUNIT ALG13"/>
    <property type="match status" value="1"/>
</dbReference>
<evidence type="ECO:0000256" key="6">
    <source>
        <dbReference type="ARBA" id="ARBA00048184"/>
    </source>
</evidence>
<feature type="domain" description="Glycosyl transferase family 28 C-terminal" evidence="8">
    <location>
        <begin position="192"/>
        <end position="260"/>
    </location>
</feature>
<evidence type="ECO:0000256" key="1">
    <source>
        <dbReference type="ARBA" id="ARBA00011198"/>
    </source>
</evidence>
<evidence type="ECO:0000313" key="10">
    <source>
        <dbReference type="Proteomes" id="UP000281245"/>
    </source>
</evidence>
<dbReference type="SUPFAM" id="SSF53756">
    <property type="entry name" value="UDP-Glycosyltransferase/glycogen phosphorylase"/>
    <property type="match status" value="2"/>
</dbReference>
<dbReference type="PANTHER" id="PTHR47043">
    <property type="entry name" value="UDP-N-ACETYLGLUCOSAMINE TRANSFERASE SUBUNIT ALG13"/>
    <property type="match status" value="1"/>
</dbReference>
<dbReference type="GO" id="GO:0043541">
    <property type="term" value="C:UDP-N-acetylglucosamine transferase complex"/>
    <property type="evidence" value="ECO:0007669"/>
    <property type="project" value="TreeGrafter"/>
</dbReference>
<sequence length="289" mass="30924">MAHPRKCSDQVSSQPNGSTCLCQKSRVEHQEMCISDWKWMPSPPAPPGRMIGWAPTSHLPSPTSHHLQWRRTQHLPASGTTASLPPMATSSSSPKTCFVTIGATASFAALIRSALSSDTLSALSRQGYTDLVVQYGQDGKELFDAAMQQVKTAASSSHVNITGFDLDKAGLGKYMRQAKGGGSRGAGGQEGVVVSHAGSGTILDALRTAVPIIVVPNPDLLDNHQVELAEALAEQDYVVHGKLEQLPKALQDAEQLRQRQKGWPPVNAGVQREAKGLKGILDEEMGFLD</sequence>
<keyword evidence="7" id="KW-0328">Glycosyltransferase</keyword>
<dbReference type="AlphaFoldDB" id="A0A3M6X0T1"/>
<evidence type="ECO:0000256" key="7">
    <source>
        <dbReference type="RuleBase" id="RU362128"/>
    </source>
</evidence>
<dbReference type="Gene3D" id="3.40.50.2000">
    <property type="entry name" value="Glycogen Phosphorylase B"/>
    <property type="match status" value="1"/>
</dbReference>
<dbReference type="InterPro" id="IPR007235">
    <property type="entry name" value="Glyco_trans_28_C"/>
</dbReference>
<comment type="subunit">
    <text evidence="1 7">Heterodimer with ALG14 to form a functional enzyme.</text>
</comment>
<name>A0A3M6X0T1_HORWE</name>
<comment type="similarity">
    <text evidence="7">Belongs to the glycosyltransferase 28 family.</text>
</comment>
<proteinExistence type="inferred from homology"/>
<dbReference type="Proteomes" id="UP000281245">
    <property type="component" value="Unassembled WGS sequence"/>
</dbReference>
<protein>
    <recommendedName>
        <fullName evidence="3 7">UDP-N-acetylglucosamine transferase subunit ALG13</fullName>
        <ecNumber evidence="2 7">2.4.1.141</ecNumber>
    </recommendedName>
    <alternativeName>
        <fullName evidence="5 7">Asparagine-linked glycosylation protein 13</fullName>
    </alternativeName>
</protein>
<evidence type="ECO:0000313" key="9">
    <source>
        <dbReference type="EMBL" id="RMX84457.1"/>
    </source>
</evidence>
<keyword evidence="7" id="KW-0808">Transferase</keyword>
<dbReference type="OrthoDB" id="20273at2759"/>
<dbReference type="Pfam" id="PF04101">
    <property type="entry name" value="Glyco_tran_28_C"/>
    <property type="match status" value="1"/>
</dbReference>
<gene>
    <name evidence="7" type="primary">ALG13</name>
    <name evidence="9" type="ORF">D0869_04561</name>
</gene>
<comment type="function">
    <text evidence="4 7">Involved in protein N-glycosylation. Essential for the second step of the dolichol-linked oligosaccharide pathway.</text>
</comment>
<keyword evidence="7" id="KW-0256">Endoplasmic reticulum</keyword>
<dbReference type="GO" id="GO:0004577">
    <property type="term" value="F:N-acetylglucosaminyldiphosphodolichol N-acetylglucosaminyltransferase activity"/>
    <property type="evidence" value="ECO:0007669"/>
    <property type="project" value="UniProtKB-EC"/>
</dbReference>
<dbReference type="EMBL" id="QWIJ01000282">
    <property type="protein sequence ID" value="RMX84457.1"/>
    <property type="molecule type" value="Genomic_DNA"/>
</dbReference>